<feature type="region of interest" description="Disordered" evidence="1">
    <location>
        <begin position="77"/>
        <end position="99"/>
    </location>
</feature>
<name>A0A9X0W7J7_9GAMM</name>
<dbReference type="EMBL" id="NRRY01000010">
    <property type="protein sequence ID" value="MBK1618429.1"/>
    <property type="molecule type" value="Genomic_DNA"/>
</dbReference>
<proteinExistence type="predicted"/>
<evidence type="ECO:0000313" key="3">
    <source>
        <dbReference type="Proteomes" id="UP001138768"/>
    </source>
</evidence>
<comment type="caution">
    <text evidence="2">The sequence shown here is derived from an EMBL/GenBank/DDBJ whole genome shotgun (WGS) entry which is preliminary data.</text>
</comment>
<dbReference type="AlphaFoldDB" id="A0A9X0W7J7"/>
<gene>
    <name evidence="2" type="ORF">CKO42_08260</name>
</gene>
<evidence type="ECO:0000313" key="2">
    <source>
        <dbReference type="EMBL" id="MBK1618429.1"/>
    </source>
</evidence>
<dbReference type="RefSeq" id="WP_200241903.1">
    <property type="nucleotide sequence ID" value="NZ_NRRY01000010.1"/>
</dbReference>
<organism evidence="2 3">
    <name type="scientific">Lamprobacter modestohalophilus</name>
    <dbReference type="NCBI Taxonomy" id="1064514"/>
    <lineage>
        <taxon>Bacteria</taxon>
        <taxon>Pseudomonadati</taxon>
        <taxon>Pseudomonadota</taxon>
        <taxon>Gammaproteobacteria</taxon>
        <taxon>Chromatiales</taxon>
        <taxon>Chromatiaceae</taxon>
        <taxon>Lamprobacter</taxon>
    </lineage>
</organism>
<keyword evidence="3" id="KW-1185">Reference proteome</keyword>
<evidence type="ECO:0000256" key="1">
    <source>
        <dbReference type="SAM" id="MobiDB-lite"/>
    </source>
</evidence>
<accession>A0A9X0W7J7</accession>
<reference evidence="2 3" key="1">
    <citation type="journal article" date="2020" name="Microorganisms">
        <title>Osmotic Adaptation and Compatible Solute Biosynthesis of Phototrophic Bacteria as Revealed from Genome Analyses.</title>
        <authorList>
            <person name="Imhoff J.F."/>
            <person name="Rahn T."/>
            <person name="Kunzel S."/>
            <person name="Keller A."/>
            <person name="Neulinger S.C."/>
        </authorList>
    </citation>
    <scope>NUCLEOTIDE SEQUENCE [LARGE SCALE GENOMIC DNA]</scope>
    <source>
        <strain evidence="2 3">DSM 25653</strain>
    </source>
</reference>
<sequence>MDIPHRRHSLATWRYLGRVAFRVSPGQRCLPPPDDPAAREAWCDGFRLAWCDWYARLPPTELDDALLEFALSRALQGNDLSGDTGEKTPAVERPVWHSH</sequence>
<dbReference type="Proteomes" id="UP001138768">
    <property type="component" value="Unassembled WGS sequence"/>
</dbReference>
<protein>
    <submittedName>
        <fullName evidence="2">Uncharacterized protein</fullName>
    </submittedName>
</protein>